<gene>
    <name evidence="3" type="ORF">TPR58_03900</name>
</gene>
<feature type="domain" description="Phosphodiester glycosidase" evidence="2">
    <location>
        <begin position="84"/>
        <end position="228"/>
    </location>
</feature>
<comment type="caution">
    <text evidence="3">The sequence shown here is derived from an EMBL/GenBank/DDBJ whole genome shotgun (WGS) entry which is preliminary data.</text>
</comment>
<feature type="chain" id="PRO_5046277253" evidence="1">
    <location>
        <begin position="21"/>
        <end position="254"/>
    </location>
</feature>
<dbReference type="PROSITE" id="PS51257">
    <property type="entry name" value="PROKAR_LIPOPROTEIN"/>
    <property type="match status" value="1"/>
</dbReference>
<dbReference type="InterPro" id="IPR018711">
    <property type="entry name" value="NAGPA"/>
</dbReference>
<evidence type="ECO:0000313" key="4">
    <source>
        <dbReference type="Proteomes" id="UP001427805"/>
    </source>
</evidence>
<organism evidence="3 4">
    <name type="scientific">Sphingomonas rustica</name>
    <dbReference type="NCBI Taxonomy" id="3103142"/>
    <lineage>
        <taxon>Bacteria</taxon>
        <taxon>Pseudomonadati</taxon>
        <taxon>Pseudomonadota</taxon>
        <taxon>Alphaproteobacteria</taxon>
        <taxon>Sphingomonadales</taxon>
        <taxon>Sphingomonadaceae</taxon>
        <taxon>Sphingomonas</taxon>
    </lineage>
</organism>
<dbReference type="Proteomes" id="UP001427805">
    <property type="component" value="Unassembled WGS sequence"/>
</dbReference>
<dbReference type="EMBL" id="JBDIZK010000002">
    <property type="protein sequence ID" value="MEN3746298.1"/>
    <property type="molecule type" value="Genomic_DNA"/>
</dbReference>
<evidence type="ECO:0000259" key="2">
    <source>
        <dbReference type="Pfam" id="PF09992"/>
    </source>
</evidence>
<keyword evidence="3" id="KW-0378">Hydrolase</keyword>
<keyword evidence="1" id="KW-0732">Signal</keyword>
<evidence type="ECO:0000256" key="1">
    <source>
        <dbReference type="SAM" id="SignalP"/>
    </source>
</evidence>
<dbReference type="Pfam" id="PF09992">
    <property type="entry name" value="NAGPA"/>
    <property type="match status" value="1"/>
</dbReference>
<keyword evidence="3" id="KW-0326">Glycosidase</keyword>
<evidence type="ECO:0000313" key="3">
    <source>
        <dbReference type="EMBL" id="MEN3746298.1"/>
    </source>
</evidence>
<accession>A0ABV0B3Y9</accession>
<protein>
    <submittedName>
        <fullName evidence="3">Phosphodiester glycosidase family protein</fullName>
    </submittedName>
</protein>
<proteinExistence type="predicted"/>
<name>A0ABV0B3Y9_9SPHN</name>
<keyword evidence="4" id="KW-1185">Reference proteome</keyword>
<dbReference type="RefSeq" id="WP_346245303.1">
    <property type="nucleotide sequence ID" value="NZ_JBDIZK010000002.1"/>
</dbReference>
<feature type="signal peptide" evidence="1">
    <location>
        <begin position="1"/>
        <end position="20"/>
    </location>
</feature>
<sequence length="254" mass="27267">MTTIARLLTTAALLTLSACGAPDSRNGIDAACSVTQFEGNEFTLCRAQPGKHDLMLVNKGDAGAPMRGFDTLDRRLGDRFARLAFAMNAGMFDGKGLPIGYYVEDGAVQAPLNRRSGPGNFHLKPNGVFYGDARGWHVVTTEQFAAGKPDHVRFATQSGPMLVIGGKLHPQFADNGVSLQMRNGVGVSPDGSAWFAISNEPVSFGRFARLFRDRVKAPDALYLDGSVSRLWDPVSGRKDSGAEIGPIIVALQRK</sequence>
<reference evidence="3 4" key="1">
    <citation type="submission" date="2024-05" db="EMBL/GenBank/DDBJ databases">
        <title>Sphingomonas sp. HF-S3 16S ribosomal RNA gene Genome sequencing and assembly.</title>
        <authorList>
            <person name="Lee H."/>
        </authorList>
    </citation>
    <scope>NUCLEOTIDE SEQUENCE [LARGE SCALE GENOMIC DNA]</scope>
    <source>
        <strain evidence="3 4">HF-S3</strain>
    </source>
</reference>
<dbReference type="GO" id="GO:0016798">
    <property type="term" value="F:hydrolase activity, acting on glycosyl bonds"/>
    <property type="evidence" value="ECO:0007669"/>
    <property type="project" value="UniProtKB-KW"/>
</dbReference>